<reference evidence="2 3" key="1">
    <citation type="submission" date="2021-01" db="EMBL/GenBank/DDBJ databases">
        <title>Genome sequencing of Joostella atrarenae M1-2 (= KCTC 23194).</title>
        <authorList>
            <person name="Zakaria M.R."/>
            <person name="Lam M.Q."/>
            <person name="Chong C.S."/>
        </authorList>
    </citation>
    <scope>NUCLEOTIDE SEQUENCE [LARGE SCALE GENOMIC DNA]</scope>
    <source>
        <strain evidence="2 3">M1-2</strain>
    </source>
</reference>
<feature type="transmembrane region" description="Helical" evidence="1">
    <location>
        <begin position="373"/>
        <end position="392"/>
    </location>
</feature>
<dbReference type="RefSeq" id="WP_236957242.1">
    <property type="nucleotide sequence ID" value="NZ_JAETXX010000001.1"/>
</dbReference>
<feature type="transmembrane region" description="Helical" evidence="1">
    <location>
        <begin position="322"/>
        <end position="341"/>
    </location>
</feature>
<comment type="caution">
    <text evidence="2">The sequence shown here is derived from an EMBL/GenBank/DDBJ whole genome shotgun (WGS) entry which is preliminary data.</text>
</comment>
<evidence type="ECO:0000256" key="1">
    <source>
        <dbReference type="SAM" id="Phobius"/>
    </source>
</evidence>
<dbReference type="NCBIfam" id="NF008712">
    <property type="entry name" value="PRK11715.1-1"/>
    <property type="match status" value="1"/>
</dbReference>
<keyword evidence="1" id="KW-0472">Membrane</keyword>
<sequence>MEQKRNRITTWLRESITARMGVVGFLLLILLIPLSFVQNLIEERGYRQENVVREINSKWGDEVLLSGAILKVPYKKISKVTFFNEKTNQNEQQINERITYAYFFPDDLNINSKVTTKPLNRSIYKSVVYTTDINVDGSFPKIDFSKESISEENILWDKITLLIQTSNLKGIRNSAVIKLENDELAMTPIYKPNTQNTLQLNSIESEPLKNAKAIIEKDTNFKFNLTVNGSQSLKFIPIGKTTNAKMESNWASPSFDGMFLPEDGSREISENGFKASWKVLQINRQFEQEFYGNLPDLREFAFGTNLIIPVSEYAKSERASKYGILVIGLTLLVFLLIQLVSKIYIHPFQYVMIGLALIMFYTLLISISEHSSFLKAYIIAAASVLALITLYSKTILNGYKFALMIGGSLLCLYGFIYVIIQLEDYALLVGSIGLFLILAFVMFFSKKIDWNNS</sequence>
<dbReference type="EMBL" id="JAETXX010000001">
    <property type="protein sequence ID" value="MCF8713267.1"/>
    <property type="molecule type" value="Genomic_DNA"/>
</dbReference>
<organism evidence="2 3">
    <name type="scientific">Joostella atrarenae</name>
    <dbReference type="NCBI Taxonomy" id="679257"/>
    <lineage>
        <taxon>Bacteria</taxon>
        <taxon>Pseudomonadati</taxon>
        <taxon>Bacteroidota</taxon>
        <taxon>Flavobacteriia</taxon>
        <taxon>Flavobacteriales</taxon>
        <taxon>Flavobacteriaceae</taxon>
        <taxon>Joostella</taxon>
    </lineage>
</organism>
<feature type="transmembrane region" description="Helical" evidence="1">
    <location>
        <begin position="426"/>
        <end position="444"/>
    </location>
</feature>
<name>A0ABS9IYK9_9FLAO</name>
<feature type="transmembrane region" description="Helical" evidence="1">
    <location>
        <begin position="348"/>
        <end position="367"/>
    </location>
</feature>
<dbReference type="InterPro" id="IPR010364">
    <property type="entry name" value="Uncharacterised_IM_CreD"/>
</dbReference>
<feature type="transmembrane region" description="Helical" evidence="1">
    <location>
        <begin position="401"/>
        <end position="420"/>
    </location>
</feature>
<dbReference type="Proteomes" id="UP000829517">
    <property type="component" value="Unassembled WGS sequence"/>
</dbReference>
<dbReference type="PANTHER" id="PTHR30092:SF0">
    <property type="entry name" value="INNER MEMBRANE PROTEIN CRED"/>
    <property type="match status" value="1"/>
</dbReference>
<accession>A0ABS9IYK9</accession>
<feature type="transmembrane region" description="Helical" evidence="1">
    <location>
        <begin position="21"/>
        <end position="41"/>
    </location>
</feature>
<proteinExistence type="predicted"/>
<keyword evidence="1" id="KW-0812">Transmembrane</keyword>
<keyword evidence="3" id="KW-1185">Reference proteome</keyword>
<gene>
    <name evidence="2" type="primary">creD</name>
    <name evidence="2" type="ORF">JM658_00355</name>
</gene>
<dbReference type="PIRSF" id="PIRSF004548">
    <property type="entry name" value="CreD"/>
    <property type="match status" value="1"/>
</dbReference>
<keyword evidence="1" id="KW-1133">Transmembrane helix</keyword>
<evidence type="ECO:0000313" key="2">
    <source>
        <dbReference type="EMBL" id="MCF8713267.1"/>
    </source>
</evidence>
<dbReference type="PANTHER" id="PTHR30092">
    <property type="entry name" value="INNER MEMBRANE PROTEIN CRED"/>
    <property type="match status" value="1"/>
</dbReference>
<dbReference type="Pfam" id="PF06123">
    <property type="entry name" value="CreD"/>
    <property type="match status" value="1"/>
</dbReference>
<evidence type="ECO:0000313" key="3">
    <source>
        <dbReference type="Proteomes" id="UP000829517"/>
    </source>
</evidence>
<protein>
    <submittedName>
        <fullName evidence="2">Cell envelope integrity protein CreD</fullName>
    </submittedName>
</protein>